<name>A0A9P9IK44_9PLEO</name>
<reference evidence="1" key="1">
    <citation type="journal article" date="2021" name="Nat. Commun.">
        <title>Genetic determinants of endophytism in the Arabidopsis root mycobiome.</title>
        <authorList>
            <person name="Mesny F."/>
            <person name="Miyauchi S."/>
            <person name="Thiergart T."/>
            <person name="Pickel B."/>
            <person name="Atanasova L."/>
            <person name="Karlsson M."/>
            <person name="Huettel B."/>
            <person name="Barry K.W."/>
            <person name="Haridas S."/>
            <person name="Chen C."/>
            <person name="Bauer D."/>
            <person name="Andreopoulos W."/>
            <person name="Pangilinan J."/>
            <person name="LaButti K."/>
            <person name="Riley R."/>
            <person name="Lipzen A."/>
            <person name="Clum A."/>
            <person name="Drula E."/>
            <person name="Henrissat B."/>
            <person name="Kohler A."/>
            <person name="Grigoriev I.V."/>
            <person name="Martin F.M."/>
            <person name="Hacquard S."/>
        </authorList>
    </citation>
    <scope>NUCLEOTIDE SEQUENCE</scope>
    <source>
        <strain evidence="1">MPI-CAGE-CH-0243</strain>
    </source>
</reference>
<accession>A0A9P9IK44</accession>
<keyword evidence="2" id="KW-1185">Reference proteome</keyword>
<proteinExistence type="predicted"/>
<comment type="caution">
    <text evidence="1">The sequence shown here is derived from an EMBL/GenBank/DDBJ whole genome shotgun (WGS) entry which is preliminary data.</text>
</comment>
<dbReference type="AlphaFoldDB" id="A0A9P9IK44"/>
<evidence type="ECO:0000313" key="1">
    <source>
        <dbReference type="EMBL" id="KAH7125178.1"/>
    </source>
</evidence>
<protein>
    <submittedName>
        <fullName evidence="1">Uncharacterized protein</fullName>
    </submittedName>
</protein>
<organism evidence="1 2">
    <name type="scientific">Dendryphion nanum</name>
    <dbReference type="NCBI Taxonomy" id="256645"/>
    <lineage>
        <taxon>Eukaryota</taxon>
        <taxon>Fungi</taxon>
        <taxon>Dikarya</taxon>
        <taxon>Ascomycota</taxon>
        <taxon>Pezizomycotina</taxon>
        <taxon>Dothideomycetes</taxon>
        <taxon>Pleosporomycetidae</taxon>
        <taxon>Pleosporales</taxon>
        <taxon>Torulaceae</taxon>
        <taxon>Dendryphion</taxon>
    </lineage>
</organism>
<sequence>MAVTILPAQRDINLRYDSVSCLVAPTLVADEEGRGVEAEWRWRGRRGAGGASGPLRCGWVRCGARREMTRGSSHVSTDKGKIDKKKCVLGSQPVRVHMCVSLQMVAGVLSVGIVGCLYHMDHHTQCVSDEHRARTLSKQNIMPPMCILLHPVASVAGAYLHTIISRPNNGSSLPRRRCPSLVLAAWRSGGGRGPWLEVEWTVG</sequence>
<dbReference type="EMBL" id="JAGMWT010000007">
    <property type="protein sequence ID" value="KAH7125178.1"/>
    <property type="molecule type" value="Genomic_DNA"/>
</dbReference>
<evidence type="ECO:0000313" key="2">
    <source>
        <dbReference type="Proteomes" id="UP000700596"/>
    </source>
</evidence>
<gene>
    <name evidence="1" type="ORF">B0J11DRAFT_506040</name>
</gene>
<dbReference type="Proteomes" id="UP000700596">
    <property type="component" value="Unassembled WGS sequence"/>
</dbReference>